<keyword evidence="4 7" id="KW-0812">Transmembrane</keyword>
<evidence type="ECO:0000256" key="3">
    <source>
        <dbReference type="ARBA" id="ARBA00022475"/>
    </source>
</evidence>
<dbReference type="Proteomes" id="UP001057134">
    <property type="component" value="Chromosome"/>
</dbReference>
<keyword evidence="6 7" id="KW-0472">Membrane</keyword>
<dbReference type="Gene3D" id="1.10.3720.10">
    <property type="entry name" value="MetI-like"/>
    <property type="match status" value="1"/>
</dbReference>
<feature type="transmembrane region" description="Helical" evidence="7">
    <location>
        <begin position="181"/>
        <end position="203"/>
    </location>
</feature>
<reference evidence="9" key="2">
    <citation type="journal article" date="2021" name="J Anim Sci Technol">
        <title>Complete genome sequence of Paenibacillus konkukensis sp. nov. SK3146 as a potential probiotic strain.</title>
        <authorList>
            <person name="Jung H.I."/>
            <person name="Park S."/>
            <person name="Niu K.M."/>
            <person name="Lee S.W."/>
            <person name="Kothari D."/>
            <person name="Yi K.J."/>
            <person name="Kim S.K."/>
        </authorList>
    </citation>
    <scope>NUCLEOTIDE SEQUENCE</scope>
    <source>
        <strain evidence="9">SK3146</strain>
    </source>
</reference>
<evidence type="ECO:0000313" key="9">
    <source>
        <dbReference type="EMBL" id="UQZ86376.1"/>
    </source>
</evidence>
<sequence length="294" mass="33607">MRLKLSAFDVINGILMLLFCFSIIYPFIYLIGYSLSTAESLYSGGVSLLIWPKEITFEAYRKFLSMDFIYTGFFNTVFRTVIGTLLSLLVMSCAAYALSKKYLPHRKFYTTIFIITIFFNGGLIPTYLLMRNLHLIDNIWVFVLGPLINAFYLLILRNFFMHIPPELEESAKMDGAGELRFFFQIIIPLSLPSLATIGLWQAVHHWNSWFDSLIYINSIDKHVISVHIRRLVIEQDAAMNEMLAGMANQQAKNMPTPETMRAAAIMVTTLPILCVYPFIQKYFVQGVMVGAVKG</sequence>
<dbReference type="PROSITE" id="PS50928">
    <property type="entry name" value="ABC_TM1"/>
    <property type="match status" value="1"/>
</dbReference>
<evidence type="ECO:0000256" key="5">
    <source>
        <dbReference type="ARBA" id="ARBA00022989"/>
    </source>
</evidence>
<keyword evidence="10" id="KW-1185">Reference proteome</keyword>
<dbReference type="Pfam" id="PF00528">
    <property type="entry name" value="BPD_transp_1"/>
    <property type="match status" value="1"/>
</dbReference>
<name>A0ABY4RVA0_9BACL</name>
<evidence type="ECO:0000256" key="2">
    <source>
        <dbReference type="ARBA" id="ARBA00022448"/>
    </source>
</evidence>
<dbReference type="PANTHER" id="PTHR43744:SF9">
    <property type="entry name" value="POLYGALACTURONAN_RHAMNOGALACTURONAN TRANSPORT SYSTEM PERMEASE PROTEIN YTCP"/>
    <property type="match status" value="1"/>
</dbReference>
<keyword evidence="3" id="KW-1003">Cell membrane</keyword>
<evidence type="ECO:0000256" key="7">
    <source>
        <dbReference type="RuleBase" id="RU363032"/>
    </source>
</evidence>
<comment type="subcellular location">
    <subcellularLocation>
        <location evidence="1 7">Cell membrane</location>
        <topology evidence="1 7">Multi-pass membrane protein</topology>
    </subcellularLocation>
</comment>
<feature type="transmembrane region" description="Helical" evidence="7">
    <location>
        <begin position="68"/>
        <end position="96"/>
    </location>
</feature>
<evidence type="ECO:0000256" key="6">
    <source>
        <dbReference type="ARBA" id="ARBA00023136"/>
    </source>
</evidence>
<gene>
    <name evidence="9" type="primary">araQ_88</name>
    <name evidence="9" type="ORF">SK3146_05669</name>
</gene>
<feature type="domain" description="ABC transmembrane type-1" evidence="8">
    <location>
        <begin position="73"/>
        <end position="279"/>
    </location>
</feature>
<dbReference type="RefSeq" id="WP_249861919.1">
    <property type="nucleotide sequence ID" value="NZ_CP027059.1"/>
</dbReference>
<feature type="transmembrane region" description="Helical" evidence="7">
    <location>
        <begin position="139"/>
        <end position="160"/>
    </location>
</feature>
<keyword evidence="2 7" id="KW-0813">Transport</keyword>
<feature type="transmembrane region" description="Helical" evidence="7">
    <location>
        <begin position="108"/>
        <end position="127"/>
    </location>
</feature>
<evidence type="ECO:0000259" key="8">
    <source>
        <dbReference type="PROSITE" id="PS50928"/>
    </source>
</evidence>
<evidence type="ECO:0000256" key="4">
    <source>
        <dbReference type="ARBA" id="ARBA00022692"/>
    </source>
</evidence>
<accession>A0ABY4RVA0</accession>
<evidence type="ECO:0000256" key="1">
    <source>
        <dbReference type="ARBA" id="ARBA00004651"/>
    </source>
</evidence>
<dbReference type="EMBL" id="CP027059">
    <property type="protein sequence ID" value="UQZ86376.1"/>
    <property type="molecule type" value="Genomic_DNA"/>
</dbReference>
<dbReference type="InterPro" id="IPR000515">
    <property type="entry name" value="MetI-like"/>
</dbReference>
<dbReference type="PANTHER" id="PTHR43744">
    <property type="entry name" value="ABC TRANSPORTER PERMEASE PROTEIN MG189-RELATED-RELATED"/>
    <property type="match status" value="1"/>
</dbReference>
<proteinExistence type="inferred from homology"/>
<protein>
    <submittedName>
        <fullName evidence="9">L-arabinose transport system permease protein AraQ</fullName>
    </submittedName>
</protein>
<comment type="similarity">
    <text evidence="7">Belongs to the binding-protein-dependent transport system permease family.</text>
</comment>
<reference evidence="9" key="1">
    <citation type="submission" date="2018-02" db="EMBL/GenBank/DDBJ databases">
        <authorList>
            <person name="Kim S.-K."/>
            <person name="Jung H.-I."/>
            <person name="Lee S.-W."/>
        </authorList>
    </citation>
    <scope>NUCLEOTIDE SEQUENCE</scope>
    <source>
        <strain evidence="9">SK3146</strain>
    </source>
</reference>
<keyword evidence="5 7" id="KW-1133">Transmembrane helix</keyword>
<feature type="transmembrane region" description="Helical" evidence="7">
    <location>
        <begin position="262"/>
        <end position="279"/>
    </location>
</feature>
<organism evidence="9 10">
    <name type="scientific">Paenibacillus konkukensis</name>
    <dbReference type="NCBI Taxonomy" id="2020716"/>
    <lineage>
        <taxon>Bacteria</taxon>
        <taxon>Bacillati</taxon>
        <taxon>Bacillota</taxon>
        <taxon>Bacilli</taxon>
        <taxon>Bacillales</taxon>
        <taxon>Paenibacillaceae</taxon>
        <taxon>Paenibacillus</taxon>
    </lineage>
</organism>
<dbReference type="InterPro" id="IPR035906">
    <property type="entry name" value="MetI-like_sf"/>
</dbReference>
<dbReference type="SUPFAM" id="SSF161098">
    <property type="entry name" value="MetI-like"/>
    <property type="match status" value="1"/>
</dbReference>
<feature type="transmembrane region" description="Helical" evidence="7">
    <location>
        <begin position="12"/>
        <end position="32"/>
    </location>
</feature>
<evidence type="ECO:0000313" key="10">
    <source>
        <dbReference type="Proteomes" id="UP001057134"/>
    </source>
</evidence>
<dbReference type="CDD" id="cd06261">
    <property type="entry name" value="TM_PBP2"/>
    <property type="match status" value="1"/>
</dbReference>